<feature type="compositionally biased region" description="Low complexity" evidence="1">
    <location>
        <begin position="49"/>
        <end position="63"/>
    </location>
</feature>
<protein>
    <submittedName>
        <fullName evidence="2">Lselectinlike</fullName>
    </submittedName>
</protein>
<accession>A0A7T8GSI8</accession>
<keyword evidence="3" id="KW-1185">Reference proteome</keyword>
<evidence type="ECO:0000256" key="1">
    <source>
        <dbReference type="SAM" id="MobiDB-lite"/>
    </source>
</evidence>
<keyword evidence="2" id="KW-0430">Lectin</keyword>
<dbReference type="Proteomes" id="UP000595437">
    <property type="component" value="Chromosome 16"/>
</dbReference>
<evidence type="ECO:0000313" key="3">
    <source>
        <dbReference type="Proteomes" id="UP000595437"/>
    </source>
</evidence>
<proteinExistence type="predicted"/>
<reference evidence="3" key="1">
    <citation type="submission" date="2021-01" db="EMBL/GenBank/DDBJ databases">
        <title>Caligus Genome Assembly.</title>
        <authorList>
            <person name="Gallardo-Escarate C."/>
        </authorList>
    </citation>
    <scope>NUCLEOTIDE SEQUENCE [LARGE SCALE GENOMIC DNA]</scope>
</reference>
<dbReference type="OrthoDB" id="10354128at2759"/>
<dbReference type="GO" id="GO:0030246">
    <property type="term" value="F:carbohydrate binding"/>
    <property type="evidence" value="ECO:0007669"/>
    <property type="project" value="UniProtKB-KW"/>
</dbReference>
<feature type="region of interest" description="Disordered" evidence="1">
    <location>
        <begin position="1"/>
        <end position="70"/>
    </location>
</feature>
<gene>
    <name evidence="2" type="ORF">FKW44_022302</name>
</gene>
<feature type="compositionally biased region" description="Polar residues" evidence="1">
    <location>
        <begin position="13"/>
        <end position="35"/>
    </location>
</feature>
<organism evidence="2 3">
    <name type="scientific">Caligus rogercresseyi</name>
    <name type="common">Sea louse</name>
    <dbReference type="NCBI Taxonomy" id="217165"/>
    <lineage>
        <taxon>Eukaryota</taxon>
        <taxon>Metazoa</taxon>
        <taxon>Ecdysozoa</taxon>
        <taxon>Arthropoda</taxon>
        <taxon>Crustacea</taxon>
        <taxon>Multicrustacea</taxon>
        <taxon>Hexanauplia</taxon>
        <taxon>Copepoda</taxon>
        <taxon>Siphonostomatoida</taxon>
        <taxon>Caligidae</taxon>
        <taxon>Caligus</taxon>
    </lineage>
</organism>
<evidence type="ECO:0000313" key="2">
    <source>
        <dbReference type="EMBL" id="QQP37019.1"/>
    </source>
</evidence>
<name>A0A7T8GSI8_CALRO</name>
<dbReference type="AlphaFoldDB" id="A0A7T8GSI8"/>
<sequence length="70" mass="7644">MDGFGPEQEYTDPDTSLPTQETFWSFTGEQGQKQPDNFEGVKEGPIERSSTSVSQSKGSKSSTMRPASPL</sequence>
<dbReference type="EMBL" id="CP045905">
    <property type="protein sequence ID" value="QQP37019.1"/>
    <property type="molecule type" value="Genomic_DNA"/>
</dbReference>